<name>A0ACC3DP29_9PEZI</name>
<feature type="non-terminal residue" evidence="1">
    <location>
        <position position="140"/>
    </location>
</feature>
<proteinExistence type="predicted"/>
<protein>
    <submittedName>
        <fullName evidence="1">Uncharacterized protein</fullName>
    </submittedName>
</protein>
<reference evidence="1" key="1">
    <citation type="submission" date="2024-09" db="EMBL/GenBank/DDBJ databases">
        <title>Black Yeasts Isolated from many extreme environments.</title>
        <authorList>
            <person name="Coleine C."/>
            <person name="Stajich J.E."/>
            <person name="Selbmann L."/>
        </authorList>
    </citation>
    <scope>NUCLEOTIDE SEQUENCE</scope>
    <source>
        <strain evidence="1">CCFEE 5737</strain>
    </source>
</reference>
<keyword evidence="2" id="KW-1185">Reference proteome</keyword>
<accession>A0ACC3DP29</accession>
<sequence length="140" mass="15736">MEKAPASGPAQRDIKWADGLRGLAAVFVVITHIKTGFVPPFTNGLPTWYKLPLVRSTWEGDTWVTFFFLLTSYVNCIKPLKQARAGQHEAALMGLASSTFRRVWRLVLPCTVATFFSWLICELRLYDGGKSVGNDWLKNT</sequence>
<dbReference type="EMBL" id="JAWDJW010001949">
    <property type="protein sequence ID" value="KAK3078377.1"/>
    <property type="molecule type" value="Genomic_DNA"/>
</dbReference>
<evidence type="ECO:0000313" key="1">
    <source>
        <dbReference type="EMBL" id="KAK3078377.1"/>
    </source>
</evidence>
<gene>
    <name evidence="1" type="ORF">LTS18_007661</name>
</gene>
<evidence type="ECO:0000313" key="2">
    <source>
        <dbReference type="Proteomes" id="UP001186974"/>
    </source>
</evidence>
<comment type="caution">
    <text evidence="1">The sequence shown here is derived from an EMBL/GenBank/DDBJ whole genome shotgun (WGS) entry which is preliminary data.</text>
</comment>
<dbReference type="Proteomes" id="UP001186974">
    <property type="component" value="Unassembled WGS sequence"/>
</dbReference>
<organism evidence="1 2">
    <name type="scientific">Coniosporium uncinatum</name>
    <dbReference type="NCBI Taxonomy" id="93489"/>
    <lineage>
        <taxon>Eukaryota</taxon>
        <taxon>Fungi</taxon>
        <taxon>Dikarya</taxon>
        <taxon>Ascomycota</taxon>
        <taxon>Pezizomycotina</taxon>
        <taxon>Dothideomycetes</taxon>
        <taxon>Dothideomycetes incertae sedis</taxon>
        <taxon>Coniosporium</taxon>
    </lineage>
</organism>